<evidence type="ECO:0000256" key="1">
    <source>
        <dbReference type="SAM" id="Phobius"/>
    </source>
</evidence>
<proteinExistence type="predicted"/>
<comment type="caution">
    <text evidence="2">The sequence shown here is derived from an EMBL/GenBank/DDBJ whole genome shotgun (WGS) entry which is preliminary data.</text>
</comment>
<evidence type="ECO:0000313" key="3">
    <source>
        <dbReference type="Proteomes" id="UP001417504"/>
    </source>
</evidence>
<keyword evidence="1" id="KW-0472">Membrane</keyword>
<gene>
    <name evidence="2" type="ORF">Sjap_025681</name>
</gene>
<sequence>MAMKLGARKPPNPCFELAPPATRKAIDDYDMPLNLDLVLWNRKLRCRSARRVGARRLCLAISSEARSVLVDFLPLWRAINMGFKQKNQLRVLCALITFILLIVLLPFTNVATAVDLWKPENNAVYCSPPPPLRGPPRPITAKSLPNHLHCHRH</sequence>
<evidence type="ECO:0000313" key="2">
    <source>
        <dbReference type="EMBL" id="KAK9085270.1"/>
    </source>
</evidence>
<dbReference type="AlphaFoldDB" id="A0AAP0E227"/>
<keyword evidence="1" id="KW-1133">Transmembrane helix</keyword>
<feature type="transmembrane region" description="Helical" evidence="1">
    <location>
        <begin position="89"/>
        <end position="107"/>
    </location>
</feature>
<name>A0AAP0E227_9MAGN</name>
<accession>A0AAP0E227</accession>
<dbReference type="Proteomes" id="UP001417504">
    <property type="component" value="Unassembled WGS sequence"/>
</dbReference>
<keyword evidence="3" id="KW-1185">Reference proteome</keyword>
<reference evidence="2 3" key="1">
    <citation type="submission" date="2024-01" db="EMBL/GenBank/DDBJ databases">
        <title>Genome assemblies of Stephania.</title>
        <authorList>
            <person name="Yang L."/>
        </authorList>
    </citation>
    <scope>NUCLEOTIDE SEQUENCE [LARGE SCALE GENOMIC DNA]</scope>
    <source>
        <strain evidence="2">QJT</strain>
        <tissue evidence="2">Leaf</tissue>
    </source>
</reference>
<organism evidence="2 3">
    <name type="scientific">Stephania japonica</name>
    <dbReference type="NCBI Taxonomy" id="461633"/>
    <lineage>
        <taxon>Eukaryota</taxon>
        <taxon>Viridiplantae</taxon>
        <taxon>Streptophyta</taxon>
        <taxon>Embryophyta</taxon>
        <taxon>Tracheophyta</taxon>
        <taxon>Spermatophyta</taxon>
        <taxon>Magnoliopsida</taxon>
        <taxon>Ranunculales</taxon>
        <taxon>Menispermaceae</taxon>
        <taxon>Menispermoideae</taxon>
        <taxon>Cissampelideae</taxon>
        <taxon>Stephania</taxon>
    </lineage>
</organism>
<keyword evidence="1" id="KW-0812">Transmembrane</keyword>
<protein>
    <submittedName>
        <fullName evidence="2">Uncharacterized protein</fullName>
    </submittedName>
</protein>
<dbReference type="EMBL" id="JBBNAE010000011">
    <property type="protein sequence ID" value="KAK9085270.1"/>
    <property type="molecule type" value="Genomic_DNA"/>
</dbReference>